<feature type="coiled-coil region" evidence="6">
    <location>
        <begin position="84"/>
        <end position="111"/>
    </location>
</feature>
<dbReference type="InterPro" id="IPR007793">
    <property type="entry name" value="DivIVA_fam"/>
</dbReference>
<dbReference type="Proteomes" id="UP000062260">
    <property type="component" value="Chromosome"/>
</dbReference>
<keyword evidence="2" id="KW-0963">Cytoplasm</keyword>
<dbReference type="GO" id="GO:0005737">
    <property type="term" value="C:cytoplasm"/>
    <property type="evidence" value="ECO:0007669"/>
    <property type="project" value="UniProtKB-SubCell"/>
</dbReference>
<keyword evidence="9" id="KW-1185">Reference proteome</keyword>
<dbReference type="Gene3D" id="6.10.250.660">
    <property type="match status" value="1"/>
</dbReference>
<evidence type="ECO:0000313" key="9">
    <source>
        <dbReference type="Proteomes" id="UP000062260"/>
    </source>
</evidence>
<dbReference type="EMBL" id="CP014163">
    <property type="protein sequence ID" value="AMB99668.1"/>
    <property type="molecule type" value="Genomic_DNA"/>
</dbReference>
<evidence type="ECO:0000256" key="3">
    <source>
        <dbReference type="ARBA" id="ARBA00022618"/>
    </source>
</evidence>
<keyword evidence="5" id="KW-0131">Cell cycle</keyword>
<feature type="compositionally biased region" description="Polar residues" evidence="7">
    <location>
        <begin position="223"/>
        <end position="238"/>
    </location>
</feature>
<dbReference type="AlphaFoldDB" id="A0A120IB01"/>
<evidence type="ECO:0000256" key="5">
    <source>
        <dbReference type="ARBA" id="ARBA00023306"/>
    </source>
</evidence>
<gene>
    <name evidence="8" type="ORF">AWM75_06590</name>
</gene>
<sequence>MKAKDLAKKEFKQKLSGYDKQEVKDYLQEVMRAMTNLEESNAYLQDQLYQANAELDDYHKKESALNRSIVVAQEAADQLRANALSEADTIIAQVEKEVESLLTQAAQKATNINYETNNLQEASRTFLHQMVAMTKGAQAMLADERWTHLFGPEGVEEVATPNLNEVLAQYNLPVYSDAAAVFQDQADQSRKHHETEAFFNNDRPAVSQAELASLNQEKDDQDQSSQAEATSQSLTSDQTTEELVDQKPLADDEAASLAPINLEEDTNQA</sequence>
<reference evidence="8 9" key="1">
    <citation type="journal article" date="2016" name="Genome Announc.">
        <title>Complete Genome Sequences of Aerococcus christensenii CCUG 28831T, Aerococcus sanguinicola CCUG 43001T, Aerococcus urinae CCUG 36881T, Aerococcus urinaeequi CCUG 28094T, Aerococcus urinaehominis CCUG 42038 BT, and Aerococcus viridans CCUG 4311T.</title>
        <authorList>
            <person name="Carkaci D."/>
            <person name="Dargis R."/>
            <person name="Nielsen X.C."/>
            <person name="Skovgaard O."/>
            <person name="Fuursted K."/>
            <person name="Christensen J.J."/>
        </authorList>
    </citation>
    <scope>NUCLEOTIDE SEQUENCE [LARGE SCALE GENOMIC DNA]</scope>
    <source>
        <strain evidence="8 9">CCUG42038B</strain>
    </source>
</reference>
<proteinExistence type="predicted"/>
<comment type="subcellular location">
    <subcellularLocation>
        <location evidence="1">Cytoplasm</location>
    </subcellularLocation>
</comment>
<dbReference type="InterPro" id="IPR019933">
    <property type="entry name" value="DivIVA_domain"/>
</dbReference>
<organism evidence="8 9">
    <name type="scientific">Aerococcus urinaehominis</name>
    <dbReference type="NCBI Taxonomy" id="128944"/>
    <lineage>
        <taxon>Bacteria</taxon>
        <taxon>Bacillati</taxon>
        <taxon>Bacillota</taxon>
        <taxon>Bacilli</taxon>
        <taxon>Lactobacillales</taxon>
        <taxon>Aerococcaceae</taxon>
        <taxon>Aerococcus</taxon>
    </lineage>
</organism>
<reference evidence="9" key="2">
    <citation type="submission" date="2016-01" db="EMBL/GenBank/DDBJ databases">
        <title>Six Aerococcus type strain genome sequencing and assembly using PacBio and Illumina Hiseq.</title>
        <authorList>
            <person name="Carkaci D."/>
            <person name="Dargis R."/>
            <person name="Nielsen X.C."/>
            <person name="Skovgaard O."/>
            <person name="Fuursted K."/>
            <person name="Christensen J.J."/>
        </authorList>
    </citation>
    <scope>NUCLEOTIDE SEQUENCE [LARGE SCALE GENOMIC DNA]</scope>
    <source>
        <strain evidence="9">CCUG42038B</strain>
    </source>
</reference>
<evidence type="ECO:0000313" key="8">
    <source>
        <dbReference type="EMBL" id="AMB99668.1"/>
    </source>
</evidence>
<dbReference type="KEGG" id="auh:AWM75_06590"/>
<evidence type="ECO:0000256" key="4">
    <source>
        <dbReference type="ARBA" id="ARBA00023054"/>
    </source>
</evidence>
<evidence type="ECO:0000256" key="6">
    <source>
        <dbReference type="SAM" id="Coils"/>
    </source>
</evidence>
<accession>A0A120IB01</accession>
<keyword evidence="3" id="KW-0132">Cell division</keyword>
<dbReference type="PANTHER" id="PTHR35794">
    <property type="entry name" value="CELL DIVISION PROTEIN DIVIVA"/>
    <property type="match status" value="1"/>
</dbReference>
<feature type="region of interest" description="Disordered" evidence="7">
    <location>
        <begin position="214"/>
        <end position="269"/>
    </location>
</feature>
<protein>
    <submittedName>
        <fullName evidence="8">Uncharacterized protein</fullName>
    </submittedName>
</protein>
<dbReference type="RefSeq" id="WP_067979873.1">
    <property type="nucleotide sequence ID" value="NZ_CP014163.1"/>
</dbReference>
<keyword evidence="4 6" id="KW-0175">Coiled coil</keyword>
<dbReference type="PANTHER" id="PTHR35794:SF1">
    <property type="entry name" value="CELL CYCLE PROTEIN GPSB"/>
    <property type="match status" value="1"/>
</dbReference>
<dbReference type="Pfam" id="PF05103">
    <property type="entry name" value="DivIVA"/>
    <property type="match status" value="1"/>
</dbReference>
<dbReference type="OrthoDB" id="9815492at2"/>
<dbReference type="STRING" id="128944.AWM75_06590"/>
<dbReference type="GO" id="GO:0051301">
    <property type="term" value="P:cell division"/>
    <property type="evidence" value="ECO:0007669"/>
    <property type="project" value="UniProtKB-KW"/>
</dbReference>
<evidence type="ECO:0000256" key="2">
    <source>
        <dbReference type="ARBA" id="ARBA00022490"/>
    </source>
</evidence>
<name>A0A120IB01_9LACT</name>
<evidence type="ECO:0000256" key="1">
    <source>
        <dbReference type="ARBA" id="ARBA00004496"/>
    </source>
</evidence>
<dbReference type="NCBIfam" id="TIGR03544">
    <property type="entry name" value="DivI1A_domain"/>
    <property type="match status" value="1"/>
</dbReference>
<feature type="coiled-coil region" evidence="6">
    <location>
        <begin position="20"/>
        <end position="54"/>
    </location>
</feature>
<evidence type="ECO:0000256" key="7">
    <source>
        <dbReference type="SAM" id="MobiDB-lite"/>
    </source>
</evidence>